<dbReference type="PROSITE" id="PS00211">
    <property type="entry name" value="ABC_TRANSPORTER_1"/>
    <property type="match status" value="1"/>
</dbReference>
<keyword evidence="3" id="KW-0813">Transport</keyword>
<dbReference type="AlphaFoldDB" id="A0A840CD43"/>
<comment type="caution">
    <text evidence="7">The sequence shown here is derived from an EMBL/GenBank/DDBJ whole genome shotgun (WGS) entry which is preliminary data.</text>
</comment>
<dbReference type="Pfam" id="PF08352">
    <property type="entry name" value="oligo_HPY"/>
    <property type="match status" value="1"/>
</dbReference>
<dbReference type="PROSITE" id="PS50893">
    <property type="entry name" value="ABC_TRANSPORTER_2"/>
    <property type="match status" value="1"/>
</dbReference>
<dbReference type="EMBL" id="JACIEQ010000016">
    <property type="protein sequence ID" value="MBB4023984.1"/>
    <property type="molecule type" value="Genomic_DNA"/>
</dbReference>
<name>A0A840CD43_9RHOB</name>
<comment type="similarity">
    <text evidence="2">Belongs to the ABC transporter superfamily.</text>
</comment>
<dbReference type="SMART" id="SM00382">
    <property type="entry name" value="AAA"/>
    <property type="match status" value="1"/>
</dbReference>
<dbReference type="CDD" id="cd03257">
    <property type="entry name" value="ABC_NikE_OppD_transporters"/>
    <property type="match status" value="1"/>
</dbReference>
<evidence type="ECO:0000259" key="6">
    <source>
        <dbReference type="PROSITE" id="PS50893"/>
    </source>
</evidence>
<keyword evidence="8" id="KW-1185">Reference proteome</keyword>
<dbReference type="PANTHER" id="PTHR43776">
    <property type="entry name" value="TRANSPORT ATP-BINDING PROTEIN"/>
    <property type="match status" value="1"/>
</dbReference>
<dbReference type="GO" id="GO:0015833">
    <property type="term" value="P:peptide transport"/>
    <property type="evidence" value="ECO:0007669"/>
    <property type="project" value="InterPro"/>
</dbReference>
<dbReference type="FunFam" id="3.40.50.300:FF:000016">
    <property type="entry name" value="Oligopeptide ABC transporter ATP-binding component"/>
    <property type="match status" value="1"/>
</dbReference>
<evidence type="ECO:0000256" key="5">
    <source>
        <dbReference type="ARBA" id="ARBA00022840"/>
    </source>
</evidence>
<dbReference type="PANTHER" id="PTHR43776:SF7">
    <property type="entry name" value="D,D-DIPEPTIDE TRANSPORT ATP-BINDING PROTEIN DDPF-RELATED"/>
    <property type="match status" value="1"/>
</dbReference>
<dbReference type="InterPro" id="IPR013563">
    <property type="entry name" value="Oligopep_ABC_C"/>
</dbReference>
<dbReference type="InterPro" id="IPR003593">
    <property type="entry name" value="AAA+_ATPase"/>
</dbReference>
<comment type="subcellular location">
    <subcellularLocation>
        <location evidence="1">Cell inner membrane</location>
        <topology evidence="1">Peripheral membrane protein</topology>
    </subcellularLocation>
</comment>
<organism evidence="7 8">
    <name type="scientific">Actibacterium naphthalenivorans</name>
    <dbReference type="NCBI Taxonomy" id="1614693"/>
    <lineage>
        <taxon>Bacteria</taxon>
        <taxon>Pseudomonadati</taxon>
        <taxon>Pseudomonadota</taxon>
        <taxon>Alphaproteobacteria</taxon>
        <taxon>Rhodobacterales</taxon>
        <taxon>Roseobacteraceae</taxon>
        <taxon>Actibacterium</taxon>
    </lineage>
</organism>
<dbReference type="InterPro" id="IPR027417">
    <property type="entry name" value="P-loop_NTPase"/>
</dbReference>
<evidence type="ECO:0000313" key="7">
    <source>
        <dbReference type="EMBL" id="MBB4023984.1"/>
    </source>
</evidence>
<dbReference type="GO" id="GO:0005524">
    <property type="term" value="F:ATP binding"/>
    <property type="evidence" value="ECO:0007669"/>
    <property type="project" value="UniProtKB-KW"/>
</dbReference>
<dbReference type="GO" id="GO:0005886">
    <property type="term" value="C:plasma membrane"/>
    <property type="evidence" value="ECO:0007669"/>
    <property type="project" value="UniProtKB-SubCell"/>
</dbReference>
<dbReference type="Pfam" id="PF00005">
    <property type="entry name" value="ABC_tran"/>
    <property type="match status" value="1"/>
</dbReference>
<dbReference type="InterPro" id="IPR050319">
    <property type="entry name" value="ABC_transp_ATP-bind"/>
</dbReference>
<evidence type="ECO:0000256" key="2">
    <source>
        <dbReference type="ARBA" id="ARBA00005417"/>
    </source>
</evidence>
<evidence type="ECO:0000313" key="8">
    <source>
        <dbReference type="Proteomes" id="UP000585681"/>
    </source>
</evidence>
<dbReference type="SUPFAM" id="SSF52540">
    <property type="entry name" value="P-loop containing nucleoside triphosphate hydrolases"/>
    <property type="match status" value="1"/>
</dbReference>
<dbReference type="Proteomes" id="UP000585681">
    <property type="component" value="Unassembled WGS sequence"/>
</dbReference>
<reference evidence="7" key="1">
    <citation type="submission" date="2020-08" db="EMBL/GenBank/DDBJ databases">
        <title>Genomic Encyclopedia of Type Strains, Phase IV (KMG-IV): sequencing the most valuable type-strain genomes for metagenomic binning, comparative biology and taxonomic classification.</title>
        <authorList>
            <person name="Goeker M."/>
        </authorList>
    </citation>
    <scope>NUCLEOTIDE SEQUENCE [LARGE SCALE GENOMIC DNA]</scope>
    <source>
        <strain evidence="7">DSM 105040</strain>
    </source>
</reference>
<dbReference type="InterPro" id="IPR017871">
    <property type="entry name" value="ABC_transporter-like_CS"/>
</dbReference>
<dbReference type="GO" id="GO:0055085">
    <property type="term" value="P:transmembrane transport"/>
    <property type="evidence" value="ECO:0007669"/>
    <property type="project" value="UniProtKB-ARBA"/>
</dbReference>
<dbReference type="GO" id="GO:0016887">
    <property type="term" value="F:ATP hydrolysis activity"/>
    <property type="evidence" value="ECO:0007669"/>
    <property type="project" value="InterPro"/>
</dbReference>
<protein>
    <submittedName>
        <fullName evidence="7">Oligopeptide/dipeptide ABC transporter ATP-binding protein</fullName>
    </submittedName>
</protein>
<sequence length="330" mass="36187">MTTAPILSVESLTKTYRSGGLFSTTPPVQAVAGVSFDIAPGETLALVGESGCGKSTIGRVIMNLTDPTSGHVVFDGSDLATLDAKAALETKTHLQMIFQDPFGSLNPRKTVRQILSQPFRVAGISNWEPRVLDLLRVVGMTPPERFVNRMPHEFSGGQRQRIAIARAFALQPKLIVADECVSALDVSVRAQILKLMKRLQQETQVSYLFISHDLGVVRSMAHRVAVMYLGRLVEIGPVEQIFNAPAHPYTQALLSASPVPDPERERTKRRIILRGDIPSPSRPPSGCRFHTRCPIARPLCSEREPILEARSADHPVACHFSDLAKADAWT</sequence>
<gene>
    <name evidence="7" type="ORF">GGR17_003824</name>
</gene>
<evidence type="ECO:0000256" key="3">
    <source>
        <dbReference type="ARBA" id="ARBA00022448"/>
    </source>
</evidence>
<feature type="domain" description="ABC transporter" evidence="6">
    <location>
        <begin position="7"/>
        <end position="254"/>
    </location>
</feature>
<keyword evidence="5 7" id="KW-0067">ATP-binding</keyword>
<evidence type="ECO:0000256" key="1">
    <source>
        <dbReference type="ARBA" id="ARBA00004417"/>
    </source>
</evidence>
<dbReference type="InterPro" id="IPR003439">
    <property type="entry name" value="ABC_transporter-like_ATP-bd"/>
</dbReference>
<accession>A0A840CD43</accession>
<evidence type="ECO:0000256" key="4">
    <source>
        <dbReference type="ARBA" id="ARBA00022741"/>
    </source>
</evidence>
<dbReference type="NCBIfam" id="TIGR01727">
    <property type="entry name" value="oligo_HPY"/>
    <property type="match status" value="1"/>
</dbReference>
<dbReference type="Gene3D" id="3.40.50.300">
    <property type="entry name" value="P-loop containing nucleotide triphosphate hydrolases"/>
    <property type="match status" value="1"/>
</dbReference>
<keyword evidence="4" id="KW-0547">Nucleotide-binding</keyword>
<proteinExistence type="inferred from homology"/>
<dbReference type="RefSeq" id="WP_054539457.1">
    <property type="nucleotide sequence ID" value="NZ_JACIEQ010000016.1"/>
</dbReference>